<feature type="coiled-coil region" evidence="2">
    <location>
        <begin position="47"/>
        <end position="74"/>
    </location>
</feature>
<dbReference type="AlphaFoldDB" id="A0A1G8YLA5"/>
<dbReference type="OrthoDB" id="9776196at2"/>
<reference evidence="3 4" key="1">
    <citation type="submission" date="2016-10" db="EMBL/GenBank/DDBJ databases">
        <authorList>
            <person name="de Groot N.N."/>
        </authorList>
    </citation>
    <scope>NUCLEOTIDE SEQUENCE [LARGE SCALE GENOMIC DNA]</scope>
    <source>
        <strain evidence="3 4">DSM 18346</strain>
    </source>
</reference>
<dbReference type="InterPro" id="IPR010273">
    <property type="entry name" value="DUF881"/>
</dbReference>
<organism evidence="3 4">
    <name type="scientific">Natronincola ferrireducens</name>
    <dbReference type="NCBI Taxonomy" id="393762"/>
    <lineage>
        <taxon>Bacteria</taxon>
        <taxon>Bacillati</taxon>
        <taxon>Bacillota</taxon>
        <taxon>Clostridia</taxon>
        <taxon>Peptostreptococcales</taxon>
        <taxon>Natronincolaceae</taxon>
        <taxon>Natronincola</taxon>
    </lineage>
</organism>
<dbReference type="Gene3D" id="3.30.70.1880">
    <property type="entry name" value="Protein of unknown function DUF881"/>
    <property type="match status" value="1"/>
</dbReference>
<name>A0A1G8YLA5_9FIRM</name>
<dbReference type="STRING" id="393762.SAMN05660472_00560"/>
<proteinExistence type="inferred from homology"/>
<evidence type="ECO:0000256" key="2">
    <source>
        <dbReference type="SAM" id="Coils"/>
    </source>
</evidence>
<evidence type="ECO:0000313" key="3">
    <source>
        <dbReference type="EMBL" id="SDK02850.1"/>
    </source>
</evidence>
<dbReference type="EMBL" id="FNFP01000001">
    <property type="protein sequence ID" value="SDK02850.1"/>
    <property type="molecule type" value="Genomic_DNA"/>
</dbReference>
<dbReference type="PANTHER" id="PTHR37313:SF2">
    <property type="entry name" value="UPF0749 PROTEIN YLXX"/>
    <property type="match status" value="1"/>
</dbReference>
<dbReference type="Proteomes" id="UP000198718">
    <property type="component" value="Unassembled WGS sequence"/>
</dbReference>
<evidence type="ECO:0000256" key="1">
    <source>
        <dbReference type="ARBA" id="ARBA00009108"/>
    </source>
</evidence>
<comment type="similarity">
    <text evidence="1">Belongs to the UPF0749 family.</text>
</comment>
<keyword evidence="4" id="KW-1185">Reference proteome</keyword>
<protein>
    <submittedName>
        <fullName evidence="3">Uncharacterized conserved protein YlxW, UPF0749 family</fullName>
    </submittedName>
</protein>
<sequence>MVKKTHVSVILFLLFAVFGMVIGIHIEMIDKIENQLPFSPGIETQEIADLRKANQDMKKRIKQLKSQVTIYEDEKTVENIVLQNLSSKVNEYKLLAGHQIVAGPGMIITLASTLDENIAMIVEQKRYLINLVNELRMAGAEVISINNHRITSRSEITLAGNHINANMTPMAPPYVIRAIGDIDDFQRYITYRTLLFELMEVDGINTSVEFADEVKIPALTKEKPMEFFQIIEDTQ</sequence>
<gene>
    <name evidence="3" type="ORF">SAMN05660472_00560</name>
</gene>
<keyword evidence="2" id="KW-0175">Coiled coil</keyword>
<dbReference type="PANTHER" id="PTHR37313">
    <property type="entry name" value="UPF0749 PROTEIN RV1825"/>
    <property type="match status" value="1"/>
</dbReference>
<accession>A0A1G8YLA5</accession>
<evidence type="ECO:0000313" key="4">
    <source>
        <dbReference type="Proteomes" id="UP000198718"/>
    </source>
</evidence>
<dbReference type="Pfam" id="PF05949">
    <property type="entry name" value="DUF881"/>
    <property type="match status" value="1"/>
</dbReference>